<dbReference type="STRING" id="159449.B4N89_29725"/>
<dbReference type="AlphaFoldDB" id="A0A1T3P6H6"/>
<comment type="caution">
    <text evidence="2">The sequence shown here is derived from an EMBL/GenBank/DDBJ whole genome shotgun (WGS) entry which is preliminary data.</text>
</comment>
<name>A0A1T3P6H6_9ACTN</name>
<feature type="domain" description="DUF397" evidence="1">
    <location>
        <begin position="14"/>
        <end position="62"/>
    </location>
</feature>
<dbReference type="OrthoDB" id="4562195at2"/>
<dbReference type="InterPro" id="IPR007278">
    <property type="entry name" value="DUF397"/>
</dbReference>
<proteinExistence type="predicted"/>
<accession>A0A1T3P6H6</accession>
<evidence type="ECO:0000313" key="2">
    <source>
        <dbReference type="EMBL" id="OPC84545.1"/>
    </source>
</evidence>
<dbReference type="Pfam" id="PF04149">
    <property type="entry name" value="DUF397"/>
    <property type="match status" value="1"/>
</dbReference>
<gene>
    <name evidence="2" type="ORF">B4N89_29725</name>
</gene>
<dbReference type="RefSeq" id="WP_078978843.1">
    <property type="nucleotide sequence ID" value="NZ_MWQN01000001.1"/>
</dbReference>
<keyword evidence="3" id="KW-1185">Reference proteome</keyword>
<dbReference type="EMBL" id="MWQN01000001">
    <property type="protein sequence ID" value="OPC84545.1"/>
    <property type="molecule type" value="Genomic_DNA"/>
</dbReference>
<organism evidence="2 3">
    <name type="scientific">Embleya scabrispora</name>
    <dbReference type="NCBI Taxonomy" id="159449"/>
    <lineage>
        <taxon>Bacteria</taxon>
        <taxon>Bacillati</taxon>
        <taxon>Actinomycetota</taxon>
        <taxon>Actinomycetes</taxon>
        <taxon>Kitasatosporales</taxon>
        <taxon>Streptomycetaceae</taxon>
        <taxon>Embleya</taxon>
    </lineage>
</organism>
<evidence type="ECO:0000313" key="3">
    <source>
        <dbReference type="Proteomes" id="UP000190037"/>
    </source>
</evidence>
<protein>
    <recommendedName>
        <fullName evidence="1">DUF397 domain-containing protein</fullName>
    </recommendedName>
</protein>
<sequence>MTVQRAAPPVPEGAWFKSSYSSGGGGECVEAATGTEVVYVRDSKNHDGPILALSSKAWTGFVVFTVDRAH</sequence>
<reference evidence="2 3" key="1">
    <citation type="submission" date="2017-03" db="EMBL/GenBank/DDBJ databases">
        <title>Draft genome sequence of Streptomyces scabrisporus NF3, endophyte isolated from Amphipterygium adstringens.</title>
        <authorList>
            <person name="Vazquez M."/>
            <person name="Ceapa C.D."/>
            <person name="Rodriguez Luna D."/>
            <person name="Sanchez Esquivel S."/>
        </authorList>
    </citation>
    <scope>NUCLEOTIDE SEQUENCE [LARGE SCALE GENOMIC DNA]</scope>
    <source>
        <strain evidence="2 3">NF3</strain>
    </source>
</reference>
<evidence type="ECO:0000259" key="1">
    <source>
        <dbReference type="Pfam" id="PF04149"/>
    </source>
</evidence>
<dbReference type="Proteomes" id="UP000190037">
    <property type="component" value="Unassembled WGS sequence"/>
</dbReference>